<sequence>MVLMPKYIEILVNGQCVISENLVALREVWEETSDRLGLMQTDAVCLQEAKQVRSTTKSIAYAAPFEWLSPIIPNSAHYLTSAPRVAIIREEGSNGDREMAAA</sequence>
<dbReference type="GO" id="GO:0005737">
    <property type="term" value="C:cytoplasm"/>
    <property type="evidence" value="ECO:0007669"/>
    <property type="project" value="TreeGrafter"/>
</dbReference>
<dbReference type="Proteomes" id="UP000054047">
    <property type="component" value="Unassembled WGS sequence"/>
</dbReference>
<organism evidence="1 2">
    <name type="scientific">Ancylostoma duodenale</name>
    <dbReference type="NCBI Taxonomy" id="51022"/>
    <lineage>
        <taxon>Eukaryota</taxon>
        <taxon>Metazoa</taxon>
        <taxon>Ecdysozoa</taxon>
        <taxon>Nematoda</taxon>
        <taxon>Chromadorea</taxon>
        <taxon>Rhabditida</taxon>
        <taxon>Rhabditina</taxon>
        <taxon>Rhabditomorpha</taxon>
        <taxon>Strongyloidea</taxon>
        <taxon>Ancylostomatidae</taxon>
        <taxon>Ancylostomatinae</taxon>
        <taxon>Ancylostoma</taxon>
    </lineage>
</organism>
<accession>A0A0C2CB44</accession>
<feature type="non-terminal residue" evidence="1">
    <location>
        <position position="102"/>
    </location>
</feature>
<protein>
    <submittedName>
        <fullName evidence="1">Uncharacterized protein</fullName>
    </submittedName>
</protein>
<dbReference type="InterPro" id="IPR029062">
    <property type="entry name" value="Class_I_gatase-like"/>
</dbReference>
<dbReference type="GO" id="GO:0004642">
    <property type="term" value="F:phosphoribosylformylglycinamidine synthase activity"/>
    <property type="evidence" value="ECO:0007669"/>
    <property type="project" value="TreeGrafter"/>
</dbReference>
<gene>
    <name evidence="1" type="ORF">ANCDUO_16354</name>
</gene>
<dbReference type="EMBL" id="KN741011">
    <property type="protein sequence ID" value="KIH53518.1"/>
    <property type="molecule type" value="Genomic_DNA"/>
</dbReference>
<dbReference type="GO" id="GO:0006164">
    <property type="term" value="P:purine nucleotide biosynthetic process"/>
    <property type="evidence" value="ECO:0007669"/>
    <property type="project" value="TreeGrafter"/>
</dbReference>
<dbReference type="PANTHER" id="PTHR10099">
    <property type="entry name" value="PHOSPHORIBOSYLFORMYLGLYCINAMIDINE SYNTHASE"/>
    <property type="match status" value="1"/>
</dbReference>
<evidence type="ECO:0000313" key="1">
    <source>
        <dbReference type="EMBL" id="KIH53518.1"/>
    </source>
</evidence>
<name>A0A0C2CB44_9BILA</name>
<dbReference type="AlphaFoldDB" id="A0A0C2CB44"/>
<evidence type="ECO:0000313" key="2">
    <source>
        <dbReference type="Proteomes" id="UP000054047"/>
    </source>
</evidence>
<dbReference type="PANTHER" id="PTHR10099:SF1">
    <property type="entry name" value="PHOSPHORIBOSYLFORMYLGLYCINAMIDINE SYNTHASE"/>
    <property type="match status" value="1"/>
</dbReference>
<reference evidence="1 2" key="1">
    <citation type="submission" date="2013-12" db="EMBL/GenBank/DDBJ databases">
        <title>Draft genome of the parsitic nematode Ancylostoma duodenale.</title>
        <authorList>
            <person name="Mitreva M."/>
        </authorList>
    </citation>
    <scope>NUCLEOTIDE SEQUENCE [LARGE SCALE GENOMIC DNA]</scope>
    <source>
        <strain evidence="1 2">Zhejiang</strain>
    </source>
</reference>
<dbReference type="Gene3D" id="3.40.50.880">
    <property type="match status" value="1"/>
</dbReference>
<dbReference type="OrthoDB" id="6666987at2759"/>
<keyword evidence="2" id="KW-1185">Reference proteome</keyword>
<proteinExistence type="predicted"/>